<dbReference type="SMART" id="SM00028">
    <property type="entry name" value="TPR"/>
    <property type="match status" value="3"/>
</dbReference>
<dbReference type="InterPro" id="IPR019734">
    <property type="entry name" value="TPR_rpt"/>
</dbReference>
<protein>
    <recommendedName>
        <fullName evidence="6">Tetratricopeptide repeat protein</fullName>
    </recommendedName>
</protein>
<keyword evidence="5" id="KW-1185">Reference proteome</keyword>
<feature type="non-terminal residue" evidence="4">
    <location>
        <position position="387"/>
    </location>
</feature>
<comment type="caution">
    <text evidence="4">The sequence shown here is derived from an EMBL/GenBank/DDBJ whole genome shotgun (WGS) entry which is preliminary data.</text>
</comment>
<keyword evidence="2 3" id="KW-0802">TPR repeat</keyword>
<dbReference type="EMBL" id="LAHC01000069">
    <property type="protein sequence ID" value="PHJ93890.1"/>
    <property type="molecule type" value="Genomic_DNA"/>
</dbReference>
<organism evidence="4 5">
    <name type="scientific">Nostoc linckia z7</name>
    <dbReference type="NCBI Taxonomy" id="1628745"/>
    <lineage>
        <taxon>Bacteria</taxon>
        <taxon>Bacillati</taxon>
        <taxon>Cyanobacteriota</taxon>
        <taxon>Cyanophyceae</taxon>
        <taxon>Nostocales</taxon>
        <taxon>Nostocaceae</taxon>
        <taxon>Nostoc</taxon>
    </lineage>
</organism>
<proteinExistence type="predicted"/>
<evidence type="ECO:0000256" key="1">
    <source>
        <dbReference type="ARBA" id="ARBA00022737"/>
    </source>
</evidence>
<dbReference type="PANTHER" id="PTHR44858">
    <property type="entry name" value="TETRATRICOPEPTIDE REPEAT PROTEIN 6"/>
    <property type="match status" value="1"/>
</dbReference>
<feature type="repeat" description="TPR" evidence="3">
    <location>
        <begin position="264"/>
        <end position="297"/>
    </location>
</feature>
<evidence type="ECO:0000256" key="3">
    <source>
        <dbReference type="PROSITE-ProRule" id="PRU00339"/>
    </source>
</evidence>
<evidence type="ECO:0000256" key="2">
    <source>
        <dbReference type="ARBA" id="ARBA00022803"/>
    </source>
</evidence>
<evidence type="ECO:0000313" key="5">
    <source>
        <dbReference type="Proteomes" id="UP000222523"/>
    </source>
</evidence>
<feature type="repeat" description="TPR" evidence="3">
    <location>
        <begin position="333"/>
        <end position="366"/>
    </location>
</feature>
<dbReference type="Gene3D" id="1.25.40.10">
    <property type="entry name" value="Tetratricopeptide repeat domain"/>
    <property type="match status" value="2"/>
</dbReference>
<dbReference type="Proteomes" id="UP000222523">
    <property type="component" value="Unassembled WGS sequence"/>
</dbReference>
<dbReference type="InterPro" id="IPR011990">
    <property type="entry name" value="TPR-like_helical_dom_sf"/>
</dbReference>
<dbReference type="InterPro" id="IPR050498">
    <property type="entry name" value="Ycf3"/>
</dbReference>
<dbReference type="PANTHER" id="PTHR44858:SF1">
    <property type="entry name" value="UDP-N-ACETYLGLUCOSAMINE--PEPTIDE N-ACETYLGLUCOSAMINYLTRANSFERASE SPINDLY-RELATED"/>
    <property type="match status" value="1"/>
</dbReference>
<name>A0ABX4KIM4_NOSLI</name>
<keyword evidence="1" id="KW-0677">Repeat</keyword>
<dbReference type="SUPFAM" id="SSF48452">
    <property type="entry name" value="TPR-like"/>
    <property type="match status" value="1"/>
</dbReference>
<evidence type="ECO:0008006" key="6">
    <source>
        <dbReference type="Google" id="ProtNLM"/>
    </source>
</evidence>
<reference evidence="4 5" key="1">
    <citation type="submission" date="2015-02" db="EMBL/GenBank/DDBJ databases">
        <title>Nostoc linckia genome annotation.</title>
        <authorList>
            <person name="Zhou Z."/>
        </authorList>
    </citation>
    <scope>NUCLEOTIDE SEQUENCE [LARGE SCALE GENOMIC DNA]</scope>
    <source>
        <strain evidence="5">z7</strain>
    </source>
</reference>
<dbReference type="PROSITE" id="PS50005">
    <property type="entry name" value="TPR"/>
    <property type="match status" value="2"/>
</dbReference>
<sequence length="387" mass="44118">MDQEFLEKRLKKLNWTPYRLAKEICVLRSEGGKVPPVTQYQSAVNKAVAEPRKSKLETIEELVQALGGTLTISWDDEPEVTKIKLQSDIALALQEQARAKNITLEELVNHLLQQNSFGFKKEEPYIPASSLKGLLRSLIPELLKEAANSTLGGQLNDLNTSIQQLTQYLNQLEVSPNKRQKAECSSSGKVHLSSSFPSYDFKNSAVNIIEQLEKSLSIDTKEHPYLPEMILQGKEYGNIGIDLDNTLESIENSFVAASFNHQKAQELMKLGLDFIKTKEFKKGIKNLYEAIKIYPEFAQAYGTIGLVNLYYLKDFQVAIDNFSQTIKLGYKQGKAHFFRGIAYLNVELFQEAIKDFTEAIRFKYDEELCYLERGKCYLRIEEFQKAI</sequence>
<accession>A0ABX4KIM4</accession>
<gene>
    <name evidence="4" type="ORF">VF04_24185</name>
</gene>
<evidence type="ECO:0000313" key="4">
    <source>
        <dbReference type="EMBL" id="PHJ93890.1"/>
    </source>
</evidence>